<protein>
    <recommendedName>
        <fullName evidence="3">Transcriptional regulator</fullName>
    </recommendedName>
</protein>
<gene>
    <name evidence="1" type="ORF">PQ477_10820</name>
</gene>
<evidence type="ECO:0008006" key="3">
    <source>
        <dbReference type="Google" id="ProtNLM"/>
    </source>
</evidence>
<dbReference type="RefSeq" id="WP_274271744.1">
    <property type="nucleotide sequence ID" value="NZ_CP117834.1"/>
</dbReference>
<proteinExistence type="predicted"/>
<keyword evidence="2" id="KW-1185">Reference proteome</keyword>
<accession>A0ABY7VZ87</accession>
<sequence>MYSTKLRQATMKHIENEIKVIKETEHEIAYMIWNGFLDENFAHENTKKMTMAFVNKRIRKMEDIVSVIKKTYDESSEEQQQVIKLRYWSNKSLTWDGIALELNMHRNTAINYKNDFIILVAKRLGWM</sequence>
<evidence type="ECO:0000313" key="1">
    <source>
        <dbReference type="EMBL" id="WDF02017.1"/>
    </source>
</evidence>
<organism evidence="1 2">
    <name type="scientific">Shouchella hunanensis</name>
    <dbReference type="NCBI Taxonomy" id="766894"/>
    <lineage>
        <taxon>Bacteria</taxon>
        <taxon>Bacillati</taxon>
        <taxon>Bacillota</taxon>
        <taxon>Bacilli</taxon>
        <taxon>Bacillales</taxon>
        <taxon>Bacillaceae</taxon>
        <taxon>Shouchella</taxon>
    </lineage>
</organism>
<name>A0ABY7VZ87_9BACI</name>
<dbReference type="Proteomes" id="UP001215143">
    <property type="component" value="Chromosome"/>
</dbReference>
<dbReference type="EMBL" id="CP117834">
    <property type="protein sequence ID" value="WDF02017.1"/>
    <property type="molecule type" value="Genomic_DNA"/>
</dbReference>
<reference evidence="1 2" key="1">
    <citation type="submission" date="2023-02" db="EMBL/GenBank/DDBJ databases">
        <authorList>
            <person name="Liu G."/>
        </authorList>
    </citation>
    <scope>NUCLEOTIDE SEQUENCE [LARGE SCALE GENOMIC DNA]</scope>
    <source>
        <strain evidence="1 2">DSM 23008</strain>
    </source>
</reference>
<dbReference type="NCBIfam" id="TIGR01636">
    <property type="entry name" value="phage_rinA"/>
    <property type="match status" value="1"/>
</dbReference>
<evidence type="ECO:0000313" key="2">
    <source>
        <dbReference type="Proteomes" id="UP001215143"/>
    </source>
</evidence>
<dbReference type="InterPro" id="IPR006523">
    <property type="entry name" value="RinA"/>
</dbReference>